<feature type="region of interest" description="Disordered" evidence="1">
    <location>
        <begin position="1"/>
        <end position="42"/>
    </location>
</feature>
<name>A0A426XUY1_ENSVE</name>
<sequence>MEPSPPETWSETPSIVPKKSAAPHLGIEHTSQDQDTLSSDSTNSFRVQLRHVNECLDEVQKEVIKSKEEVAESSKHKSPLALEIRDKPIPIFG</sequence>
<dbReference type="AlphaFoldDB" id="A0A426XUY1"/>
<accession>A0A426XUY1</accession>
<dbReference type="Proteomes" id="UP000287651">
    <property type="component" value="Unassembled WGS sequence"/>
</dbReference>
<evidence type="ECO:0000313" key="2">
    <source>
        <dbReference type="EMBL" id="RRT43275.1"/>
    </source>
</evidence>
<comment type="caution">
    <text evidence="2">The sequence shown here is derived from an EMBL/GenBank/DDBJ whole genome shotgun (WGS) entry which is preliminary data.</text>
</comment>
<protein>
    <submittedName>
        <fullName evidence="2">Uncharacterized protein</fullName>
    </submittedName>
</protein>
<organism evidence="2 3">
    <name type="scientific">Ensete ventricosum</name>
    <name type="common">Abyssinian banana</name>
    <name type="synonym">Musa ensete</name>
    <dbReference type="NCBI Taxonomy" id="4639"/>
    <lineage>
        <taxon>Eukaryota</taxon>
        <taxon>Viridiplantae</taxon>
        <taxon>Streptophyta</taxon>
        <taxon>Embryophyta</taxon>
        <taxon>Tracheophyta</taxon>
        <taxon>Spermatophyta</taxon>
        <taxon>Magnoliopsida</taxon>
        <taxon>Liliopsida</taxon>
        <taxon>Zingiberales</taxon>
        <taxon>Musaceae</taxon>
        <taxon>Ensete</taxon>
    </lineage>
</organism>
<evidence type="ECO:0000313" key="3">
    <source>
        <dbReference type="Proteomes" id="UP000287651"/>
    </source>
</evidence>
<feature type="compositionally biased region" description="Low complexity" evidence="1">
    <location>
        <begin position="33"/>
        <end position="42"/>
    </location>
</feature>
<dbReference type="EMBL" id="AMZH03017266">
    <property type="protein sequence ID" value="RRT43275.1"/>
    <property type="molecule type" value="Genomic_DNA"/>
</dbReference>
<evidence type="ECO:0000256" key="1">
    <source>
        <dbReference type="SAM" id="MobiDB-lite"/>
    </source>
</evidence>
<reference evidence="2 3" key="1">
    <citation type="journal article" date="2014" name="Agronomy (Basel)">
        <title>A Draft Genome Sequence for Ensete ventricosum, the Drought-Tolerant Tree Against Hunger.</title>
        <authorList>
            <person name="Harrison J."/>
            <person name="Moore K.A."/>
            <person name="Paszkiewicz K."/>
            <person name="Jones T."/>
            <person name="Grant M."/>
            <person name="Ambacheew D."/>
            <person name="Muzemil S."/>
            <person name="Studholme D.J."/>
        </authorList>
    </citation>
    <scope>NUCLEOTIDE SEQUENCE [LARGE SCALE GENOMIC DNA]</scope>
</reference>
<gene>
    <name evidence="2" type="ORF">B296_00024050</name>
</gene>
<proteinExistence type="predicted"/>